<accession>A0A7S3NKB2</accession>
<evidence type="ECO:0000313" key="2">
    <source>
        <dbReference type="EMBL" id="CAE0373452.1"/>
    </source>
</evidence>
<gene>
    <name evidence="2" type="ORF">ALAG00032_LOCUS14253</name>
</gene>
<proteinExistence type="predicted"/>
<keyword evidence="1" id="KW-0812">Transmembrane</keyword>
<protein>
    <submittedName>
        <fullName evidence="2">Uncharacterized protein</fullName>
    </submittedName>
</protein>
<evidence type="ECO:0000256" key="1">
    <source>
        <dbReference type="SAM" id="Phobius"/>
    </source>
</evidence>
<keyword evidence="1" id="KW-0472">Membrane</keyword>
<sequence>MEEAKGDICNTEEVMMSIDEEEGCSVKQMGVSRRRRPVFAALIPGLVLVTFFVIPAWVQMAQLSESSSLSEMEFDASRATIDITSSHPAGSDLVARSGGDASQTGKATWAASDPVRIAEWWLDLLPTSPWMLGNITSDGGCATYGKVFVGNGSTTGIHGVNAPFQLHAVRAYRRPAGPMSIELLESAFGRALDVWGYDDDRKGGSDIETNFAYQVHALAPLAEHLVALYTEDLNYYARALTKVNTPFSVLEWDGATRDASLQTSSAKFHSLVVHIPDSLVVLELVGPAMDSSTKASQRASASWRRVAMALPPATHVATNDVQGRPTLTAVKISYASTDAGRDAQWVTNVLDAHLLDNSADSKDFPPSSFDDDATLTGSKAFGVVTKVLSWTSDMAPIELHFVQPSLQAQSIEQALTGRIQSVKQSGPPTKEDLAHQHQGPPLVRRNLLESSKEQTVILTVASYESYIDQVHAAYVGPNCENCDDVTGFDRLLDTHFGRRLLSGGGEEARTIDSAYLAAKSLGSPLTIWKKNDAYFLYAAAPNGAAVQLVGFFDNPPSGVRSYSTCLV</sequence>
<dbReference type="AlphaFoldDB" id="A0A7S3NKB2"/>
<reference evidence="2" key="1">
    <citation type="submission" date="2021-01" db="EMBL/GenBank/DDBJ databases">
        <authorList>
            <person name="Corre E."/>
            <person name="Pelletier E."/>
            <person name="Niang G."/>
            <person name="Scheremetjew M."/>
            <person name="Finn R."/>
            <person name="Kale V."/>
            <person name="Holt S."/>
            <person name="Cochrane G."/>
            <person name="Meng A."/>
            <person name="Brown T."/>
            <person name="Cohen L."/>
        </authorList>
    </citation>
    <scope>NUCLEOTIDE SEQUENCE</scope>
    <source>
        <strain evidence="2">CCMP1510</strain>
    </source>
</reference>
<name>A0A7S3NKB2_9STRA</name>
<feature type="transmembrane region" description="Helical" evidence="1">
    <location>
        <begin position="38"/>
        <end position="58"/>
    </location>
</feature>
<dbReference type="EMBL" id="HBIJ01021926">
    <property type="protein sequence ID" value="CAE0373452.1"/>
    <property type="molecule type" value="Transcribed_RNA"/>
</dbReference>
<keyword evidence="1" id="KW-1133">Transmembrane helix</keyword>
<organism evidence="2">
    <name type="scientific">Aureoumbra lagunensis</name>
    <dbReference type="NCBI Taxonomy" id="44058"/>
    <lineage>
        <taxon>Eukaryota</taxon>
        <taxon>Sar</taxon>
        <taxon>Stramenopiles</taxon>
        <taxon>Ochrophyta</taxon>
        <taxon>Pelagophyceae</taxon>
        <taxon>Pelagomonadales</taxon>
        <taxon>Aureoumbra</taxon>
    </lineage>
</organism>